<dbReference type="Gene3D" id="4.10.860.10">
    <property type="entry name" value="UVR domain"/>
    <property type="match status" value="1"/>
</dbReference>
<dbReference type="InterPro" id="IPR027512">
    <property type="entry name" value="EIF3A"/>
</dbReference>
<comment type="similarity">
    <text evidence="4">Belongs to the eIF-3 subunit A family.</text>
</comment>
<feature type="coiled-coil region" evidence="4">
    <location>
        <begin position="95"/>
        <end position="122"/>
    </location>
</feature>
<evidence type="ECO:0000256" key="1">
    <source>
        <dbReference type="ARBA" id="ARBA00022490"/>
    </source>
</evidence>
<protein>
    <recommendedName>
        <fullName evidence="4">Eukaryotic translation initiation factor 3 subunit A</fullName>
        <shortName evidence="4">eIF3a</shortName>
    </recommendedName>
    <alternativeName>
        <fullName evidence="4">Eukaryotic translation initiation factor 3 subunit 10</fullName>
    </alternativeName>
</protein>
<dbReference type="EMBL" id="BLIY01000007">
    <property type="protein sequence ID" value="GFE53714.1"/>
    <property type="molecule type" value="Genomic_DNA"/>
</dbReference>
<dbReference type="AlphaFoldDB" id="A0A9W5WUC1"/>
<dbReference type="OrthoDB" id="1938156at2759"/>
<keyword evidence="3 4" id="KW-0648">Protein biosynthesis</keyword>
<dbReference type="GO" id="GO:0016282">
    <property type="term" value="C:eukaryotic 43S preinitiation complex"/>
    <property type="evidence" value="ECO:0007669"/>
    <property type="project" value="UniProtKB-UniRule"/>
</dbReference>
<dbReference type="GO" id="GO:0003729">
    <property type="term" value="F:mRNA binding"/>
    <property type="evidence" value="ECO:0007669"/>
    <property type="project" value="TreeGrafter"/>
</dbReference>
<evidence type="ECO:0000256" key="3">
    <source>
        <dbReference type="ARBA" id="ARBA00022917"/>
    </source>
</evidence>
<comment type="subunit">
    <text evidence="4">Component of the eukaryotic translation initiation factor 3 (eIF-3) complex.</text>
</comment>
<keyword evidence="4" id="KW-0175">Coiled coil</keyword>
<evidence type="ECO:0000256" key="4">
    <source>
        <dbReference type="HAMAP-Rule" id="MF_03000"/>
    </source>
</evidence>
<evidence type="ECO:0000313" key="7">
    <source>
        <dbReference type="EMBL" id="GFE53714.1"/>
    </source>
</evidence>
<dbReference type="Proteomes" id="UP001057455">
    <property type="component" value="Unassembled WGS sequence"/>
</dbReference>
<dbReference type="GO" id="GO:0003743">
    <property type="term" value="F:translation initiation factor activity"/>
    <property type="evidence" value="ECO:0007669"/>
    <property type="project" value="UniProtKB-UniRule"/>
</dbReference>
<keyword evidence="8" id="KW-1185">Reference proteome</keyword>
<feature type="compositionally biased region" description="Basic and acidic residues" evidence="5">
    <location>
        <begin position="970"/>
        <end position="987"/>
    </location>
</feature>
<comment type="subcellular location">
    <subcellularLocation>
        <location evidence="4">Cytoplasm</location>
    </subcellularLocation>
</comment>
<feature type="compositionally biased region" description="Basic and acidic residues" evidence="5">
    <location>
        <begin position="901"/>
        <end position="910"/>
    </location>
</feature>
<dbReference type="Pfam" id="PF22591">
    <property type="entry name" value="eIF3a_PCI_TPR-like"/>
    <property type="match status" value="1"/>
</dbReference>
<keyword evidence="1 4" id="KW-0963">Cytoplasm</keyword>
<feature type="region of interest" description="Disordered" evidence="5">
    <location>
        <begin position="901"/>
        <end position="987"/>
    </location>
</feature>
<evidence type="ECO:0000259" key="6">
    <source>
        <dbReference type="Pfam" id="PF22591"/>
    </source>
</evidence>
<gene>
    <name evidence="7" type="ORF">BaOVIS_011180</name>
</gene>
<proteinExistence type="inferred from homology"/>
<dbReference type="Gene3D" id="1.25.40.860">
    <property type="match status" value="1"/>
</dbReference>
<dbReference type="InterPro" id="IPR054711">
    <property type="entry name" value="eIF3a_PCI_TPR-like"/>
</dbReference>
<comment type="caution">
    <text evidence="7">The sequence shown here is derived from an EMBL/GenBank/DDBJ whole genome shotgun (WGS) entry which is preliminary data.</text>
</comment>
<feature type="compositionally biased region" description="Basic and acidic residues" evidence="5">
    <location>
        <begin position="920"/>
        <end position="947"/>
    </location>
</feature>
<dbReference type="PANTHER" id="PTHR14005">
    <property type="entry name" value="EUKARYOTIC TRANSLATION INITIATION FACTOR 3, THETA SUBUNIT"/>
    <property type="match status" value="1"/>
</dbReference>
<dbReference type="GO" id="GO:0033290">
    <property type="term" value="C:eukaryotic 48S preinitiation complex"/>
    <property type="evidence" value="ECO:0007669"/>
    <property type="project" value="UniProtKB-UniRule"/>
</dbReference>
<keyword evidence="4" id="KW-0694">RNA-binding</keyword>
<name>A0A9W5WUC1_BABOV</name>
<evidence type="ECO:0000256" key="5">
    <source>
        <dbReference type="SAM" id="MobiDB-lite"/>
    </source>
</evidence>
<keyword evidence="2 4" id="KW-0396">Initiation factor</keyword>
<dbReference type="GO" id="GO:0071540">
    <property type="term" value="C:eukaryotic translation initiation factor 3 complex, eIF3e"/>
    <property type="evidence" value="ECO:0007669"/>
    <property type="project" value="TreeGrafter"/>
</dbReference>
<comment type="function">
    <text evidence="4">RNA-binding component of the eukaryotic translation initiation factor 3 (eIF-3) complex, which is involved in protein synthesis of a specialized repertoire of mRNAs and, together with other initiation factors, stimulates binding of mRNA and methionyl-tRNAi to the 40S ribosome. The eIF-3 complex specifically targets and initiates translation of a subset of mRNAs involved in cell proliferation.</text>
</comment>
<feature type="domain" description="eIF3a PCI" evidence="6">
    <location>
        <begin position="8"/>
        <end position="420"/>
    </location>
</feature>
<accession>A0A9W5WUC1</accession>
<feature type="coiled-coil region" evidence="4">
    <location>
        <begin position="609"/>
        <end position="676"/>
    </location>
</feature>
<dbReference type="PANTHER" id="PTHR14005:SF0">
    <property type="entry name" value="EUKARYOTIC TRANSLATION INITIATION FACTOR 3 SUBUNIT A"/>
    <property type="match status" value="1"/>
</dbReference>
<reference evidence="7" key="1">
    <citation type="submission" date="2019-12" db="EMBL/GenBank/DDBJ databases">
        <title>Genome sequence of Babesia ovis.</title>
        <authorList>
            <person name="Yamagishi J."/>
            <person name="Sevinc F."/>
            <person name="Xuan X."/>
        </authorList>
    </citation>
    <scope>NUCLEOTIDE SEQUENCE</scope>
    <source>
        <strain evidence="7">Selcuk</strain>
    </source>
</reference>
<dbReference type="GO" id="GO:0071541">
    <property type="term" value="C:eukaryotic translation initiation factor 3 complex, eIF3m"/>
    <property type="evidence" value="ECO:0007669"/>
    <property type="project" value="TreeGrafter"/>
</dbReference>
<dbReference type="GO" id="GO:0043614">
    <property type="term" value="C:multi-eIF complex"/>
    <property type="evidence" value="ECO:0007669"/>
    <property type="project" value="TreeGrafter"/>
</dbReference>
<sequence length="987" mass="116600">MHNFQKPENALKRAAELRAIGQSEEALQILHSAIGHRSFRIQGWDMVQEQIMMEYVALCISQDKLRMARDGLHQYRLVAQHANSTSLGKVVVELLDHAEERLRRIKAEIAADATKAEELERAKISAGFDAEYGEAPEEIMAFTLQLEVRDATARQLQNVYRFLWETYKMILDIMRATPKLEKVYHDTARKAIQFCKENGRLSEFKRLCEVLRAHNTFLMKVKHKPEMECMLKPELHIETRINQLVAACDMSLWKEAFNTVEDLYMLGIRDYIAKTFQGSVSVLGQQREKLLKWLAIFYEKLALIFLVADLPLFHALAVLRYVMHIRMYKKKVSPEDVQYLCSKAVLAVLAVPENNTIGTETNDLMSTLSTSVYEMQKRMAALMGYNTIPTRESLHYALTMKNILPMADENTRKLYELMQGKGTMSMQLCKQVLPLFKETEEPAGASAAVTTDSLYKAERQVPNPVVVKFFDKLSNYYPRIKAVIYQKVLNNISRVYATMTIDFFVKTICPEEFYPWNFAEKSIADLVQNGQCHIRLDYANGVLYFNSSKGTADSIAAVRYHLTNLGRNLYYAMRAIDPNRARRTEDRHLQMVSMKNNIEKERVKLMKRTNEIYQRRQEHQEEMMRAEEERKRQEIEQKMMEERAEKERREEVLRQMENQRKKDEKMKMKMETAQQMLEAIKKLGGNQGSKIVIKGKTLDEINVEDVMDGFVDFDDVEKAQEELKLRERQEIAKQRRAEIKRLDHYVRALREHQLEMYADWQKRVLEEDTKKLLEIQQKREAMWKEDTEAMKAQKDALIEIIPEKERWVNECMAKRQQVYDADMEEQRTRFTQILVKDKIQRARERREYELRRQREMEEERKREEERIRREMEEKRKQEEEAEKQRKLMEIADKQRAKELEIQRRLDEQAARHTQSAAAPEIRRAESRSKPPTRNEPEIWRFDSRRGDASPQQGSSFEGDKSRKFKAFPQRTREHSTRQVDDSDSWRR</sequence>
<organism evidence="7 8">
    <name type="scientific">Babesia ovis</name>
    <dbReference type="NCBI Taxonomy" id="5869"/>
    <lineage>
        <taxon>Eukaryota</taxon>
        <taxon>Sar</taxon>
        <taxon>Alveolata</taxon>
        <taxon>Apicomplexa</taxon>
        <taxon>Aconoidasida</taxon>
        <taxon>Piroplasmida</taxon>
        <taxon>Babesiidae</taxon>
        <taxon>Babesia</taxon>
    </lineage>
</organism>
<evidence type="ECO:0000256" key="2">
    <source>
        <dbReference type="ARBA" id="ARBA00022540"/>
    </source>
</evidence>
<dbReference type="GO" id="GO:0002188">
    <property type="term" value="P:translation reinitiation"/>
    <property type="evidence" value="ECO:0007669"/>
    <property type="project" value="TreeGrafter"/>
</dbReference>
<dbReference type="GO" id="GO:0001732">
    <property type="term" value="P:formation of cytoplasmic translation initiation complex"/>
    <property type="evidence" value="ECO:0007669"/>
    <property type="project" value="UniProtKB-UniRule"/>
</dbReference>
<evidence type="ECO:0000313" key="8">
    <source>
        <dbReference type="Proteomes" id="UP001057455"/>
    </source>
</evidence>
<dbReference type="HAMAP" id="MF_03000">
    <property type="entry name" value="eIF3a"/>
    <property type="match status" value="1"/>
</dbReference>
<feature type="region of interest" description="Disordered" evidence="5">
    <location>
        <begin position="850"/>
        <end position="889"/>
    </location>
</feature>